<evidence type="ECO:0000313" key="3">
    <source>
        <dbReference type="EMBL" id="CAF9940633.1"/>
    </source>
</evidence>
<keyword evidence="4" id="KW-1185">Reference proteome</keyword>
<evidence type="ECO:0000256" key="2">
    <source>
        <dbReference type="SAM" id="Phobius"/>
    </source>
</evidence>
<feature type="transmembrane region" description="Helical" evidence="2">
    <location>
        <begin position="107"/>
        <end position="126"/>
    </location>
</feature>
<accession>A0A8H3J4N2</accession>
<keyword evidence="2" id="KW-0812">Transmembrane</keyword>
<keyword evidence="2" id="KW-1133">Transmembrane helix</keyword>
<feature type="compositionally biased region" description="Low complexity" evidence="1">
    <location>
        <begin position="13"/>
        <end position="39"/>
    </location>
</feature>
<reference evidence="3" key="1">
    <citation type="submission" date="2021-03" db="EMBL/GenBank/DDBJ databases">
        <authorList>
            <person name="Tagirdzhanova G."/>
        </authorList>
    </citation>
    <scope>NUCLEOTIDE SEQUENCE</scope>
</reference>
<dbReference type="AlphaFoldDB" id="A0A8H3J4N2"/>
<dbReference type="Proteomes" id="UP000664521">
    <property type="component" value="Unassembled WGS sequence"/>
</dbReference>
<evidence type="ECO:0000256" key="1">
    <source>
        <dbReference type="SAM" id="MobiDB-lite"/>
    </source>
</evidence>
<feature type="region of interest" description="Disordered" evidence="1">
    <location>
        <begin position="1"/>
        <end position="45"/>
    </location>
</feature>
<dbReference type="EMBL" id="CAJPDS010000158">
    <property type="protein sequence ID" value="CAF9940633.1"/>
    <property type="molecule type" value="Genomic_DNA"/>
</dbReference>
<comment type="caution">
    <text evidence="3">The sequence shown here is derived from an EMBL/GenBank/DDBJ whole genome shotgun (WGS) entry which is preliminary data.</text>
</comment>
<keyword evidence="2" id="KW-0472">Membrane</keyword>
<proteinExistence type="predicted"/>
<name>A0A8H3J4N2_9LECA</name>
<sequence>MSTTQPYSTKNSLPTTTFLPQTTQTSSTNSSTTNTTPLSRLPFQIPTPAPELNTQNCSYIISTTPSQYSHAIYTTLIQPCHDPAPSANLVNATISPSSPHQHPSYTYLWAVGLAIIALSLITCGLWRLARSVVIYHVAQRKCVQARRHKAVENYVMGDLEHQTPSPHHSRSKDRRDESGRPTVRHVAPSNEYSGLFSGWRRGAPEQSGQSSLEGVHGSEGTESWRQGSRAGESLGSEFLWSQVFGSAFWRGRVVARSRDG</sequence>
<gene>
    <name evidence="3" type="ORF">HETSPECPRED_002471</name>
</gene>
<feature type="compositionally biased region" description="Polar residues" evidence="1">
    <location>
        <begin position="1"/>
        <end position="12"/>
    </location>
</feature>
<organism evidence="3 4">
    <name type="scientific">Heterodermia speciosa</name>
    <dbReference type="NCBI Taxonomy" id="116794"/>
    <lineage>
        <taxon>Eukaryota</taxon>
        <taxon>Fungi</taxon>
        <taxon>Dikarya</taxon>
        <taxon>Ascomycota</taxon>
        <taxon>Pezizomycotina</taxon>
        <taxon>Lecanoromycetes</taxon>
        <taxon>OSLEUM clade</taxon>
        <taxon>Lecanoromycetidae</taxon>
        <taxon>Caliciales</taxon>
        <taxon>Physciaceae</taxon>
        <taxon>Heterodermia</taxon>
    </lineage>
</organism>
<feature type="region of interest" description="Disordered" evidence="1">
    <location>
        <begin position="156"/>
        <end position="228"/>
    </location>
</feature>
<protein>
    <submittedName>
        <fullName evidence="3">Uncharacterized protein</fullName>
    </submittedName>
</protein>
<evidence type="ECO:0000313" key="4">
    <source>
        <dbReference type="Proteomes" id="UP000664521"/>
    </source>
</evidence>